<organism evidence="1 2">
    <name type="scientific">Armadillidium nasatum</name>
    <dbReference type="NCBI Taxonomy" id="96803"/>
    <lineage>
        <taxon>Eukaryota</taxon>
        <taxon>Metazoa</taxon>
        <taxon>Ecdysozoa</taxon>
        <taxon>Arthropoda</taxon>
        <taxon>Crustacea</taxon>
        <taxon>Multicrustacea</taxon>
        <taxon>Malacostraca</taxon>
        <taxon>Eumalacostraca</taxon>
        <taxon>Peracarida</taxon>
        <taxon>Isopoda</taxon>
        <taxon>Oniscidea</taxon>
        <taxon>Crinocheta</taxon>
        <taxon>Armadillidiidae</taxon>
        <taxon>Armadillidium</taxon>
    </lineage>
</organism>
<dbReference type="AlphaFoldDB" id="A0A5N5TKZ9"/>
<gene>
    <name evidence="1" type="ORF">Anas_04139</name>
</gene>
<evidence type="ECO:0000313" key="2">
    <source>
        <dbReference type="Proteomes" id="UP000326759"/>
    </source>
</evidence>
<feature type="non-terminal residue" evidence="1">
    <location>
        <position position="1"/>
    </location>
</feature>
<comment type="caution">
    <text evidence="1">The sequence shown here is derived from an EMBL/GenBank/DDBJ whole genome shotgun (WGS) entry which is preliminary data.</text>
</comment>
<dbReference type="InterPro" id="IPR036964">
    <property type="entry name" value="RASGEF_cat_dom_sf"/>
</dbReference>
<dbReference type="Gene3D" id="1.10.840.10">
    <property type="entry name" value="Ras guanine-nucleotide exchange factors catalytic domain"/>
    <property type="match status" value="1"/>
</dbReference>
<name>A0A5N5TKZ9_9CRUS</name>
<sequence length="203" mass="23629">GGRVEGRSHDRLVLEFRGTKWTFSVASATSLNELGRALWAILKSEDALALPTPIYAQANQRNLVSNEIIRHSILGTDMLYSEELENLQRLLHFPEEVALRLTEIEYELFYNVPAIAYVRHVTTDLQANPNCHHTQEKARSVDTLIRRFKEVIFMDNSCYNILNQLTRIEKPFYHVYLGLLQKLGTWEILMHPWKYLQDLSKIC</sequence>
<proteinExistence type="predicted"/>
<dbReference type="GO" id="GO:0007264">
    <property type="term" value="P:small GTPase-mediated signal transduction"/>
    <property type="evidence" value="ECO:0007669"/>
    <property type="project" value="InterPro"/>
</dbReference>
<dbReference type="Proteomes" id="UP000326759">
    <property type="component" value="Unassembled WGS sequence"/>
</dbReference>
<keyword evidence="2" id="KW-1185">Reference proteome</keyword>
<protein>
    <submittedName>
        <fullName evidence="1">Uncharacterized protein</fullName>
    </submittedName>
</protein>
<dbReference type="OrthoDB" id="269822at2759"/>
<dbReference type="GO" id="GO:0005085">
    <property type="term" value="F:guanyl-nucleotide exchange factor activity"/>
    <property type="evidence" value="ECO:0007669"/>
    <property type="project" value="InterPro"/>
</dbReference>
<reference evidence="1 2" key="1">
    <citation type="journal article" date="2019" name="PLoS Biol.">
        <title>Sex chromosomes control vertical transmission of feminizing Wolbachia symbionts in an isopod.</title>
        <authorList>
            <person name="Becking T."/>
            <person name="Chebbi M.A."/>
            <person name="Giraud I."/>
            <person name="Moumen B."/>
            <person name="Laverre T."/>
            <person name="Caubet Y."/>
            <person name="Peccoud J."/>
            <person name="Gilbert C."/>
            <person name="Cordaux R."/>
        </authorList>
    </citation>
    <scope>NUCLEOTIDE SEQUENCE [LARGE SCALE GENOMIC DNA]</scope>
    <source>
        <strain evidence="1">ANa2</strain>
        <tissue evidence="1">Whole body excluding digestive tract and cuticle</tissue>
    </source>
</reference>
<accession>A0A5N5TKZ9</accession>
<dbReference type="EMBL" id="SEYY01000633">
    <property type="protein sequence ID" value="KAB7506829.1"/>
    <property type="molecule type" value="Genomic_DNA"/>
</dbReference>
<evidence type="ECO:0000313" key="1">
    <source>
        <dbReference type="EMBL" id="KAB7506829.1"/>
    </source>
</evidence>